<proteinExistence type="predicted"/>
<dbReference type="AlphaFoldDB" id="A0A1P8EJ55"/>
<dbReference type="InterPro" id="IPR032322">
    <property type="entry name" value="DUF4850"/>
</dbReference>
<dbReference type="Pfam" id="PF16142">
    <property type="entry name" value="DUF4850"/>
    <property type="match status" value="1"/>
</dbReference>
<evidence type="ECO:0000313" key="2">
    <source>
        <dbReference type="Proteomes" id="UP000185674"/>
    </source>
</evidence>
<dbReference type="Proteomes" id="UP000185674">
    <property type="component" value="Chromosome"/>
</dbReference>
<evidence type="ECO:0000313" key="1">
    <source>
        <dbReference type="EMBL" id="APV36239.1"/>
    </source>
</evidence>
<dbReference type="RefSeq" id="WP_076032943.1">
    <property type="nucleotide sequence ID" value="NZ_CP016896.1"/>
</dbReference>
<gene>
    <name evidence="1" type="ORF">BEN76_09485</name>
</gene>
<reference evidence="1 2" key="1">
    <citation type="submission" date="2016-08" db="EMBL/GenBank/DDBJ databases">
        <title>Complete genome sequence of Acinetobacter baylyi strain GFJ2.</title>
        <authorList>
            <person name="Tabata M."/>
            <person name="Kuboki S."/>
            <person name="Gibu N."/>
            <person name="Kinouchi Y."/>
            <person name="Vangnai A."/>
            <person name="Kasai D."/>
            <person name="Fukuda M."/>
        </authorList>
    </citation>
    <scope>NUCLEOTIDE SEQUENCE [LARGE SCALE GENOMIC DNA]</scope>
    <source>
        <strain evidence="1 2">GFJ2</strain>
    </source>
</reference>
<dbReference type="STRING" id="487316.BEN76_09485"/>
<dbReference type="KEGG" id="asol:BEN76_09485"/>
<accession>A0A1P8EJ55</accession>
<organism evidence="1 2">
    <name type="scientific">Acinetobacter soli</name>
    <dbReference type="NCBI Taxonomy" id="487316"/>
    <lineage>
        <taxon>Bacteria</taxon>
        <taxon>Pseudomonadati</taxon>
        <taxon>Pseudomonadota</taxon>
        <taxon>Gammaproteobacteria</taxon>
        <taxon>Moraxellales</taxon>
        <taxon>Moraxellaceae</taxon>
        <taxon>Acinetobacter</taxon>
    </lineage>
</organism>
<protein>
    <submittedName>
        <fullName evidence="1">DUF4850 domain-containing protein</fullName>
    </submittedName>
</protein>
<dbReference type="EMBL" id="CP016896">
    <property type="protein sequence ID" value="APV36239.1"/>
    <property type="molecule type" value="Genomic_DNA"/>
</dbReference>
<sequence length="251" mass="27853">MIKLIIKTILSFGSILWLPLTHAEVSTFKPSFPQFSNTAKQRQAINQIYALGEVSFSNDVRVPFYGVTAPNPVNDGLLKGFKSCTAKSCHFDFKLGANLAKQLKLVGLPEIGAVLVPKDWQDIEANAGANGTGSALLMSKNQKQAIQLYDSSVCVGCGMPYASLYFPNLLKESIENEFGGYKDSQKLLNVVHPSKHSAFFSYQIPKLNNKTHGVAKYRDDGDFNFREIKVTLDKSQQHLVGPILNFYQFTH</sequence>
<name>A0A1P8EJ55_9GAMM</name>
<dbReference type="eggNOG" id="ENOG50338WS">
    <property type="taxonomic scope" value="Bacteria"/>
</dbReference>